<evidence type="ECO:0000256" key="7">
    <source>
        <dbReference type="ARBA" id="ARBA00023136"/>
    </source>
</evidence>
<dbReference type="InterPro" id="IPR033370">
    <property type="entry name" value="COG1"/>
</dbReference>
<evidence type="ECO:0000256" key="6">
    <source>
        <dbReference type="ARBA" id="ARBA00023034"/>
    </source>
</evidence>
<dbReference type="GO" id="GO:0000139">
    <property type="term" value="C:Golgi membrane"/>
    <property type="evidence" value="ECO:0007669"/>
    <property type="project" value="UniProtKB-SubCell"/>
</dbReference>
<keyword evidence="5" id="KW-0653">Protein transport</keyword>
<dbReference type="GO" id="GO:0006891">
    <property type="term" value="P:intra-Golgi vesicle-mediated transport"/>
    <property type="evidence" value="ECO:0007669"/>
    <property type="project" value="InterPro"/>
</dbReference>
<keyword evidence="7" id="KW-0472">Membrane</keyword>
<comment type="subcellular location">
    <subcellularLocation>
        <location evidence="1">Golgi apparatus membrane</location>
        <topology evidence="1">Peripheral membrane protein</topology>
    </subcellularLocation>
</comment>
<evidence type="ECO:0000256" key="2">
    <source>
        <dbReference type="ARBA" id="ARBA00006653"/>
    </source>
</evidence>
<dbReference type="GO" id="GO:0015031">
    <property type="term" value="P:protein transport"/>
    <property type="evidence" value="ECO:0007669"/>
    <property type="project" value="UniProtKB-KW"/>
</dbReference>
<name>A0AAN9C4A2_9CAEN</name>
<sequence length="983" mass="109365">MANMAAEKPNPGGGSLGEVVDTNQLFEKHTIEEIRDREKKIRAEIEKKKEDLRVMVGERYRDLIEAADTITAMKTSAENVMKSISHMEELCQTLQQKHSVKGASYHQPATPDHSKKRKEAEFFGVAAQIKLLLDMPEKIWSSVDSGDYLTGTQLYLLARHINTSLHLDGQRSSKVLSWFPVLTRQWAAISHFKTTILEGCREVLADTETTFSDQKMAEILCSIILLDDSHPRQVFNQFLMARTKAVQDILQWGQQGNVKDQVCGIVRLLTSTIHQIHAVFYHSDTDTDGTDTCNLLMKTLNSVTSSDTLSKAVCVSAFGMDDIQVSMSAKCLPKSVKEFRPSLRTSVTSIAVDSLQENCQQWINTCLQSVKTGVGKLLNYVNSVKRLADIRDAVWDIVAQSGDMAQWSAVCNQVINKPLLVWPHFLQPLFLDRVKALIQFQLDSMAEVTTRSISKVMMELASDLNDSSMVHEVDLGQFLWSEAVGDVQMSCVWQPAASRPVAQSGGLVFKARAFTPAVQSLCQSMDGKLRSLLEDNQSYLTPPKDAALAVAMETGPFDRYASTADILLFCQVACSKAVTDIVDYMKEQVALWEKSLKEIPDLDTQASTEHKILLVARTCSALCELTPHLQKCIMGVTEHQRHDMSGRKTRSQQKAQDAPEWQAVLTKLDQCRTKSHRIWVDHTVSQITTVFTEYVTDTRYHTIIEKATRWEETEIMEETEEGRKLSSKIQVPMQASWYVHATLFQICQRFNKVGAHAFPRSVVKDVLTQVLQGMLGAYESLLASRGKGAKSCVPLSQQEALQCVLNVKYMVHMIPWRDDTEASKTCQRRGQAIVESLEGHVDPFDLDVFSPYIQSNIMKATQRSAVLLGALSMSDRHAMLSSGRPTMGGQEQHNVLPLTTCTARFPLLPLGSQPSRSSLQQTVLAQTISRSLDAGGASSLTSAVEATLPSISSQSDLSASFYDKLDRLGSMGSRLFSNMGGKS</sequence>
<reference evidence="9 10" key="1">
    <citation type="submission" date="2024-02" db="EMBL/GenBank/DDBJ databases">
        <title>Chromosome-scale genome assembly of the rough periwinkle Littorina saxatilis.</title>
        <authorList>
            <person name="De Jode A."/>
            <person name="Faria R."/>
            <person name="Formenti G."/>
            <person name="Sims Y."/>
            <person name="Smith T.P."/>
            <person name="Tracey A."/>
            <person name="Wood J.M.D."/>
            <person name="Zagrodzka Z.B."/>
            <person name="Johannesson K."/>
            <person name="Butlin R.K."/>
            <person name="Leder E.H."/>
        </authorList>
    </citation>
    <scope>NUCLEOTIDE SEQUENCE [LARGE SCALE GENOMIC DNA]</scope>
    <source>
        <strain evidence="9">Snail1</strain>
        <tissue evidence="9">Muscle</tissue>
    </source>
</reference>
<dbReference type="GO" id="GO:0017119">
    <property type="term" value="C:Golgi transport complex"/>
    <property type="evidence" value="ECO:0007669"/>
    <property type="project" value="InterPro"/>
</dbReference>
<evidence type="ECO:0000256" key="1">
    <source>
        <dbReference type="ARBA" id="ARBA00004395"/>
    </source>
</evidence>
<organism evidence="9 10">
    <name type="scientific">Littorina saxatilis</name>
    <dbReference type="NCBI Taxonomy" id="31220"/>
    <lineage>
        <taxon>Eukaryota</taxon>
        <taxon>Metazoa</taxon>
        <taxon>Spiralia</taxon>
        <taxon>Lophotrochozoa</taxon>
        <taxon>Mollusca</taxon>
        <taxon>Gastropoda</taxon>
        <taxon>Caenogastropoda</taxon>
        <taxon>Littorinimorpha</taxon>
        <taxon>Littorinoidea</taxon>
        <taxon>Littorinidae</taxon>
        <taxon>Littorina</taxon>
    </lineage>
</organism>
<gene>
    <name evidence="9" type="ORF">V1264_002460</name>
</gene>
<dbReference type="PANTHER" id="PTHR31658">
    <property type="entry name" value="CONSERVED OLIGOMERIC GOLGI COMPLEX SUBUNIT 1"/>
    <property type="match status" value="1"/>
</dbReference>
<keyword evidence="6" id="KW-0333">Golgi apparatus</keyword>
<keyword evidence="4" id="KW-0813">Transport</keyword>
<keyword evidence="10" id="KW-1185">Reference proteome</keyword>
<dbReference type="EMBL" id="JBAMIC010000001">
    <property type="protein sequence ID" value="KAK7116849.1"/>
    <property type="molecule type" value="Genomic_DNA"/>
</dbReference>
<evidence type="ECO:0000256" key="4">
    <source>
        <dbReference type="ARBA" id="ARBA00022448"/>
    </source>
</evidence>
<dbReference type="PANTHER" id="PTHR31658:SF0">
    <property type="entry name" value="CONSERVED OLIGOMERIC GOLGI COMPLEX SUBUNIT 1"/>
    <property type="match status" value="1"/>
</dbReference>
<evidence type="ECO:0000256" key="5">
    <source>
        <dbReference type="ARBA" id="ARBA00022927"/>
    </source>
</evidence>
<comment type="caution">
    <text evidence="9">The sequence shown here is derived from an EMBL/GenBank/DDBJ whole genome shotgun (WGS) entry which is preliminary data.</text>
</comment>
<dbReference type="Proteomes" id="UP001374579">
    <property type="component" value="Unassembled WGS sequence"/>
</dbReference>
<dbReference type="Pfam" id="PF08700">
    <property type="entry name" value="VPS51_Exo84_N"/>
    <property type="match status" value="1"/>
</dbReference>
<comment type="similarity">
    <text evidence="2">Belongs to the COG1 family.</text>
</comment>
<evidence type="ECO:0000313" key="10">
    <source>
        <dbReference type="Proteomes" id="UP001374579"/>
    </source>
</evidence>
<evidence type="ECO:0000313" key="9">
    <source>
        <dbReference type="EMBL" id="KAK7116849.1"/>
    </source>
</evidence>
<proteinExistence type="inferred from homology"/>
<evidence type="ECO:0000256" key="3">
    <source>
        <dbReference type="ARBA" id="ARBA00020978"/>
    </source>
</evidence>
<dbReference type="AlphaFoldDB" id="A0AAN9C4A2"/>
<accession>A0AAN9C4A2</accession>
<feature type="region of interest" description="Disordered" evidence="8">
    <location>
        <begin position="1"/>
        <end position="21"/>
    </location>
</feature>
<evidence type="ECO:0000256" key="8">
    <source>
        <dbReference type="SAM" id="MobiDB-lite"/>
    </source>
</evidence>
<protein>
    <recommendedName>
        <fullName evidence="3">Conserved oligomeric Golgi complex subunit 1</fullName>
    </recommendedName>
</protein>